<dbReference type="HOGENOM" id="CLU_3160188_0_0_1"/>
<dbReference type="GeneID" id="5983223"/>
<dbReference type="EMBL" id="CH445368">
    <property type="protein sequence ID" value="EAT76351.1"/>
    <property type="molecule type" value="Genomic_DNA"/>
</dbReference>
<sequence length="48" mass="5134">MTSSKTTSVHNTQINTTSHHVLAIVPLVVEGPSSRVFDWPLPAHGVLA</sequence>
<dbReference type="KEGG" id="pno:SNOG_16167"/>
<dbReference type="InParanoid" id="Q0TW52"/>
<organism evidence="1 2">
    <name type="scientific">Phaeosphaeria nodorum (strain SN15 / ATCC MYA-4574 / FGSC 10173)</name>
    <name type="common">Glume blotch fungus</name>
    <name type="synonym">Parastagonospora nodorum</name>
    <dbReference type="NCBI Taxonomy" id="321614"/>
    <lineage>
        <taxon>Eukaryota</taxon>
        <taxon>Fungi</taxon>
        <taxon>Dikarya</taxon>
        <taxon>Ascomycota</taxon>
        <taxon>Pezizomycotina</taxon>
        <taxon>Dothideomycetes</taxon>
        <taxon>Pleosporomycetidae</taxon>
        <taxon>Pleosporales</taxon>
        <taxon>Pleosporineae</taxon>
        <taxon>Phaeosphaeriaceae</taxon>
        <taxon>Parastagonospora</taxon>
    </lineage>
</organism>
<evidence type="ECO:0000313" key="1">
    <source>
        <dbReference type="EMBL" id="EAT76351.1"/>
    </source>
</evidence>
<name>Q0TW52_PHANO</name>
<proteinExistence type="predicted"/>
<gene>
    <name evidence="1" type="ORF">SNOG_16167</name>
</gene>
<protein>
    <submittedName>
        <fullName evidence="1">Uncharacterized protein</fullName>
    </submittedName>
</protein>
<reference evidence="2" key="1">
    <citation type="journal article" date="2007" name="Plant Cell">
        <title>Dothideomycete-plant interactions illuminated by genome sequencing and EST analysis of the wheat pathogen Stagonospora nodorum.</title>
        <authorList>
            <person name="Hane J.K."/>
            <person name="Lowe R.G."/>
            <person name="Solomon P.S."/>
            <person name="Tan K.C."/>
            <person name="Schoch C.L."/>
            <person name="Spatafora J.W."/>
            <person name="Crous P.W."/>
            <person name="Kodira C."/>
            <person name="Birren B.W."/>
            <person name="Galagan J.E."/>
            <person name="Torriani S.F."/>
            <person name="McDonald B.A."/>
            <person name="Oliver R.P."/>
        </authorList>
    </citation>
    <scope>NUCLEOTIDE SEQUENCE [LARGE SCALE GENOMIC DNA]</scope>
    <source>
        <strain evidence="2">SN15 / ATCC MYA-4574 / FGSC 10173</strain>
    </source>
</reference>
<dbReference type="RefSeq" id="XP_001806293.1">
    <property type="nucleotide sequence ID" value="XM_001806241.1"/>
</dbReference>
<dbReference type="Proteomes" id="UP000001055">
    <property type="component" value="Unassembled WGS sequence"/>
</dbReference>
<evidence type="ECO:0000313" key="2">
    <source>
        <dbReference type="Proteomes" id="UP000001055"/>
    </source>
</evidence>
<dbReference type="AlphaFoldDB" id="Q0TW52"/>
<accession>Q0TW52</accession>